<dbReference type="EMBL" id="CP116346">
    <property type="protein sequence ID" value="WIT10153.1"/>
    <property type="molecule type" value="Genomic_DNA"/>
</dbReference>
<dbReference type="SUPFAM" id="SSF46955">
    <property type="entry name" value="Putative DNA-binding domain"/>
    <property type="match status" value="1"/>
</dbReference>
<keyword evidence="2" id="KW-0805">Transcription regulation</keyword>
<protein>
    <submittedName>
        <fullName evidence="6">Heavy metal-responsive transcriptional regulator</fullName>
    </submittedName>
</protein>
<dbReference type="PROSITE" id="PS00552">
    <property type="entry name" value="HTH_MERR_1"/>
    <property type="match status" value="1"/>
</dbReference>
<evidence type="ECO:0000256" key="3">
    <source>
        <dbReference type="ARBA" id="ARBA00023125"/>
    </source>
</evidence>
<dbReference type="PROSITE" id="PS50937">
    <property type="entry name" value="HTH_MERR_2"/>
    <property type="match status" value="1"/>
</dbReference>
<dbReference type="InterPro" id="IPR047057">
    <property type="entry name" value="MerR_fam"/>
</dbReference>
<accession>A0AA95NAK8</accession>
<feature type="domain" description="HTH merR-type" evidence="5">
    <location>
        <begin position="1"/>
        <end position="69"/>
    </location>
</feature>
<reference evidence="6" key="1">
    <citation type="submission" date="2023-01" db="EMBL/GenBank/DDBJ databases">
        <title>Whole genome sequence of Paucibacter sp. S2-9 isolated from pond sediment.</title>
        <authorList>
            <person name="Jung J.Y."/>
        </authorList>
    </citation>
    <scope>NUCLEOTIDE SEQUENCE</scope>
    <source>
        <strain evidence="6">S2-9</strain>
    </source>
</reference>
<dbReference type="KEGG" id="pais:PFX98_14545"/>
<dbReference type="GO" id="GO:0003700">
    <property type="term" value="F:DNA-binding transcription factor activity"/>
    <property type="evidence" value="ECO:0007669"/>
    <property type="project" value="InterPro"/>
</dbReference>
<dbReference type="Proteomes" id="UP001177769">
    <property type="component" value="Chromosome"/>
</dbReference>
<name>A0AA95NAK8_9BURK</name>
<keyword evidence="1" id="KW-0678">Repressor</keyword>
<evidence type="ECO:0000313" key="7">
    <source>
        <dbReference type="Proteomes" id="UP001177769"/>
    </source>
</evidence>
<dbReference type="InterPro" id="IPR000551">
    <property type="entry name" value="MerR-type_HTH_dom"/>
</dbReference>
<dbReference type="Gene3D" id="1.10.1660.10">
    <property type="match status" value="1"/>
</dbReference>
<dbReference type="PANTHER" id="PTHR30204">
    <property type="entry name" value="REDOX-CYCLING DRUG-SENSING TRANSCRIPTIONAL ACTIVATOR SOXR"/>
    <property type="match status" value="1"/>
</dbReference>
<evidence type="ECO:0000259" key="5">
    <source>
        <dbReference type="PROSITE" id="PS50937"/>
    </source>
</evidence>
<dbReference type="RefSeq" id="WP_285231222.1">
    <property type="nucleotide sequence ID" value="NZ_CP116346.1"/>
</dbReference>
<dbReference type="CDD" id="cd04770">
    <property type="entry name" value="HTH_HMRTR"/>
    <property type="match status" value="1"/>
</dbReference>
<organism evidence="6 7">
    <name type="scientific">Paucibacter sediminis</name>
    <dbReference type="NCBI Taxonomy" id="3019553"/>
    <lineage>
        <taxon>Bacteria</taxon>
        <taxon>Pseudomonadati</taxon>
        <taxon>Pseudomonadota</taxon>
        <taxon>Betaproteobacteria</taxon>
        <taxon>Burkholderiales</taxon>
        <taxon>Sphaerotilaceae</taxon>
        <taxon>Roseateles</taxon>
    </lineage>
</organism>
<evidence type="ECO:0000256" key="4">
    <source>
        <dbReference type="ARBA" id="ARBA00023163"/>
    </source>
</evidence>
<evidence type="ECO:0000256" key="2">
    <source>
        <dbReference type="ARBA" id="ARBA00023015"/>
    </source>
</evidence>
<keyword evidence="4" id="KW-0804">Transcription</keyword>
<evidence type="ECO:0000313" key="6">
    <source>
        <dbReference type="EMBL" id="WIT10153.1"/>
    </source>
</evidence>
<dbReference type="PRINTS" id="PR00040">
    <property type="entry name" value="HTHMERR"/>
</dbReference>
<keyword evidence="7" id="KW-1185">Reference proteome</keyword>
<dbReference type="SMART" id="SM00422">
    <property type="entry name" value="HTH_MERR"/>
    <property type="match status" value="1"/>
</dbReference>
<proteinExistence type="predicted"/>
<dbReference type="PANTHER" id="PTHR30204:SF69">
    <property type="entry name" value="MERR-FAMILY TRANSCRIPTIONAL REGULATOR"/>
    <property type="match status" value="1"/>
</dbReference>
<dbReference type="GO" id="GO:0003677">
    <property type="term" value="F:DNA binding"/>
    <property type="evidence" value="ECO:0007669"/>
    <property type="project" value="UniProtKB-KW"/>
</dbReference>
<dbReference type="Pfam" id="PF13411">
    <property type="entry name" value="MerR_1"/>
    <property type="match status" value="1"/>
</dbReference>
<gene>
    <name evidence="6" type="ORF">PFX98_14545</name>
</gene>
<evidence type="ECO:0000256" key="1">
    <source>
        <dbReference type="ARBA" id="ARBA00022491"/>
    </source>
</evidence>
<dbReference type="InterPro" id="IPR009061">
    <property type="entry name" value="DNA-bd_dom_put_sf"/>
</dbReference>
<keyword evidence="3" id="KW-0238">DNA-binding</keyword>
<dbReference type="AlphaFoldDB" id="A0AA95NAK8"/>
<sequence length="145" mass="15733">MNISQLAKASQISTDTLRYYEKQGLLQAAGRQPNGYRRYGPAQLERLRFIRGAQALGFSLKEIAAILPQLAEGQFGRAEIEHKLQAKMAEIDGQIGQLQQLRAELAATFASLRCAPQAALDTRDSTAPDSGSGAGVAVLKRSFSR</sequence>